<reference evidence="6 7" key="1">
    <citation type="journal article" date="2024" name="Nat. Commun.">
        <title>Phylogenomics reveals the evolutionary origins of lichenization in chlorophyte algae.</title>
        <authorList>
            <person name="Puginier C."/>
            <person name="Libourel C."/>
            <person name="Otte J."/>
            <person name="Skaloud P."/>
            <person name="Haon M."/>
            <person name="Grisel S."/>
            <person name="Petersen M."/>
            <person name="Berrin J.G."/>
            <person name="Delaux P.M."/>
            <person name="Dal Grande F."/>
            <person name="Keller J."/>
        </authorList>
    </citation>
    <scope>NUCLEOTIDE SEQUENCE [LARGE SCALE GENOMIC DNA]</scope>
    <source>
        <strain evidence="6 7">SAG 2043</strain>
    </source>
</reference>
<feature type="repeat" description="PPR" evidence="3">
    <location>
        <begin position="310"/>
        <end position="344"/>
    </location>
</feature>
<feature type="compositionally biased region" description="Polar residues" evidence="4">
    <location>
        <begin position="41"/>
        <end position="52"/>
    </location>
</feature>
<evidence type="ECO:0000256" key="3">
    <source>
        <dbReference type="PROSITE-ProRule" id="PRU00708"/>
    </source>
</evidence>
<dbReference type="AlphaFoldDB" id="A0AAW1R5L9"/>
<dbReference type="PANTHER" id="PTHR47447:SF17">
    <property type="entry name" value="OS12G0638900 PROTEIN"/>
    <property type="match status" value="1"/>
</dbReference>
<dbReference type="NCBIfam" id="TIGR00756">
    <property type="entry name" value="PPR"/>
    <property type="match status" value="5"/>
</dbReference>
<dbReference type="InterPro" id="IPR011990">
    <property type="entry name" value="TPR-like_helical_dom_sf"/>
</dbReference>
<evidence type="ECO:0000256" key="2">
    <source>
        <dbReference type="ARBA" id="ARBA00022737"/>
    </source>
</evidence>
<dbReference type="InterPro" id="IPR036063">
    <property type="entry name" value="Smr_dom_sf"/>
</dbReference>
<dbReference type="PROSITE" id="PS50828">
    <property type="entry name" value="SMR"/>
    <property type="match status" value="1"/>
</dbReference>
<gene>
    <name evidence="6" type="ORF">WJX72_002164</name>
</gene>
<proteinExistence type="inferred from homology"/>
<dbReference type="InterPro" id="IPR033443">
    <property type="entry name" value="PROP1-like_PPR_dom"/>
</dbReference>
<feature type="region of interest" description="Disordered" evidence="4">
    <location>
        <begin position="13"/>
        <end position="75"/>
    </location>
</feature>
<protein>
    <recommendedName>
        <fullName evidence="5">Smr domain-containing protein</fullName>
    </recommendedName>
</protein>
<evidence type="ECO:0000313" key="7">
    <source>
        <dbReference type="Proteomes" id="UP001489004"/>
    </source>
</evidence>
<dbReference type="SUPFAM" id="SSF160443">
    <property type="entry name" value="SMR domain-like"/>
    <property type="match status" value="1"/>
</dbReference>
<dbReference type="Pfam" id="PF01713">
    <property type="entry name" value="Smr"/>
    <property type="match status" value="1"/>
</dbReference>
<dbReference type="Proteomes" id="UP001489004">
    <property type="component" value="Unassembled WGS sequence"/>
</dbReference>
<dbReference type="PROSITE" id="PS51375">
    <property type="entry name" value="PPR"/>
    <property type="match status" value="4"/>
</dbReference>
<evidence type="ECO:0000256" key="4">
    <source>
        <dbReference type="SAM" id="MobiDB-lite"/>
    </source>
</evidence>
<sequence>MSALGHDLERVPAAWRVVPDADAGRVDTSSDLAPGAAMNGGSDTVSASSPGNESMEGEAGLPSASPKSPAGARQLRVSPWDHAQYSQGFRQRWSEICVKLRRLVLTQPQHAREILRKLAGELGALENVWPGKRVIKVVAQALVDAEQLDAAVACAQHLPVYQGLYYRMLLHLVSKQRGRSAGSVAGVRAVHQALRKEARLQGGWPVKVWKDLVLAFARLNRPRETCQAFDDLCSLGLWDVSKVLMANSVLNMLTDDFEAIMQRYQQMKAAGFVGDQVTFNTLLKACMRCADADAAERVYQEMRGLGIQGDEFTYNTLIKACSYAGDLPRALAVRELMAEAGFEPPQSIWGSLITACGKAGQSETAFALWADIRQGRPAPSVLNYNALLNVCAWTYQRERALALLAEMKPSRVQPTAITYNIAMKACAAEPGTTLKACHLDSAFALFEEMQAADLVPDRNTYCTLIDLCAQARDGRRALALYKEMQARGVSDDVGICTALISACGSCGLVDEALAVFQTMVWGPRRKRPTRPTYLTLVRVCREHGRLKEALHVYNGMRRQKMAPSNAEFQQLTLACAEEALKADDSAMREQVGQLWGQLQGSSYIDLHGLSSKEARAAVLCVLADLQQRHKQGQPITGDLVIITGAGQHSDQEAGPKLRDAILHLLHDELHLQTVADAGAQHSAANLHLLEACAEAPHGLFNELC</sequence>
<evidence type="ECO:0000259" key="5">
    <source>
        <dbReference type="PROSITE" id="PS50828"/>
    </source>
</evidence>
<evidence type="ECO:0000256" key="1">
    <source>
        <dbReference type="ARBA" id="ARBA00007626"/>
    </source>
</evidence>
<dbReference type="EMBL" id="JALJOR010000001">
    <property type="protein sequence ID" value="KAK9828805.1"/>
    <property type="molecule type" value="Genomic_DNA"/>
</dbReference>
<dbReference type="InterPro" id="IPR002625">
    <property type="entry name" value="Smr_dom"/>
</dbReference>
<dbReference type="Pfam" id="PF01535">
    <property type="entry name" value="PPR"/>
    <property type="match status" value="1"/>
</dbReference>
<feature type="repeat" description="PPR" evidence="3">
    <location>
        <begin position="275"/>
        <end position="309"/>
    </location>
</feature>
<keyword evidence="2" id="KW-0677">Repeat</keyword>
<dbReference type="PANTHER" id="PTHR47447">
    <property type="entry name" value="OS03G0856100 PROTEIN"/>
    <property type="match status" value="1"/>
</dbReference>
<organism evidence="6 7">
    <name type="scientific">[Myrmecia] bisecta</name>
    <dbReference type="NCBI Taxonomy" id="41462"/>
    <lineage>
        <taxon>Eukaryota</taxon>
        <taxon>Viridiplantae</taxon>
        <taxon>Chlorophyta</taxon>
        <taxon>core chlorophytes</taxon>
        <taxon>Trebouxiophyceae</taxon>
        <taxon>Trebouxiales</taxon>
        <taxon>Trebouxiaceae</taxon>
        <taxon>Myrmecia</taxon>
    </lineage>
</organism>
<feature type="repeat" description="PPR" evidence="3">
    <location>
        <begin position="529"/>
        <end position="563"/>
    </location>
</feature>
<evidence type="ECO:0000313" key="6">
    <source>
        <dbReference type="EMBL" id="KAK9828805.1"/>
    </source>
</evidence>
<dbReference type="Pfam" id="PF13041">
    <property type="entry name" value="PPR_2"/>
    <property type="match status" value="1"/>
</dbReference>
<feature type="repeat" description="PPR" evidence="3">
    <location>
        <begin position="457"/>
        <end position="491"/>
    </location>
</feature>
<dbReference type="InterPro" id="IPR002885">
    <property type="entry name" value="PPR_rpt"/>
</dbReference>
<dbReference type="SMART" id="SM00463">
    <property type="entry name" value="SMR"/>
    <property type="match status" value="1"/>
</dbReference>
<accession>A0AAW1R5L9</accession>
<keyword evidence="7" id="KW-1185">Reference proteome</keyword>
<comment type="caution">
    <text evidence="6">The sequence shown here is derived from an EMBL/GenBank/DDBJ whole genome shotgun (WGS) entry which is preliminary data.</text>
</comment>
<dbReference type="Pfam" id="PF17177">
    <property type="entry name" value="PPR_long"/>
    <property type="match status" value="1"/>
</dbReference>
<dbReference type="Gene3D" id="1.25.40.10">
    <property type="entry name" value="Tetratricopeptide repeat domain"/>
    <property type="match status" value="2"/>
</dbReference>
<feature type="domain" description="Smr" evidence="5">
    <location>
        <begin position="604"/>
        <end position="690"/>
    </location>
</feature>
<comment type="similarity">
    <text evidence="1">Belongs to the PPR family. P subfamily.</text>
</comment>
<name>A0AAW1R5L9_9CHLO</name>